<dbReference type="EMBL" id="LWBS01000001">
    <property type="protein sequence ID" value="OAP97704.1"/>
    <property type="molecule type" value="Genomic_DNA"/>
</dbReference>
<comment type="caution">
    <text evidence="1">The sequence shown here is derived from an EMBL/GenBank/DDBJ whole genome shotgun (WGS) entry which is preliminary data.</text>
</comment>
<protein>
    <submittedName>
        <fullName evidence="1">Uncharacterized protein</fullName>
    </submittedName>
</protein>
<reference evidence="1" key="1">
    <citation type="submission" date="2016-04" db="EMBL/GenBank/DDBJ databases">
        <title>Fast-growing isolate from the root nodules of Vavilovia formosa.</title>
        <authorList>
            <person name="Kimeklis A."/>
            <person name="Safronova V."/>
            <person name="Belimov A."/>
            <person name="Andronov E."/>
        </authorList>
    </citation>
    <scope>NUCLEOTIDE SEQUENCE [LARGE SCALE GENOMIC DNA]</scope>
    <source>
        <strain evidence="1">Vaf-46</strain>
    </source>
</reference>
<sequence>MATLRQTCAALDEVLRLPPSSARGHAQRLRLAGVLPASQGYPGQISSEHIAAILVAITVGSPLVDDYLNLKPGTGGPTFGKVLAGLVEKPFDLLELQIETLAPGASVTFRGPDRGVQAISFYPPAPKPRPAFDREVRIGPEVFIKLAAAIANAPEVRAGRPRLRDRYTRT</sequence>
<dbReference type="AlphaFoldDB" id="A0A179C0X4"/>
<evidence type="ECO:0000313" key="1">
    <source>
        <dbReference type="EMBL" id="OAP97704.1"/>
    </source>
</evidence>
<organism evidence="1">
    <name type="scientific">Rhizobium leguminosarum</name>
    <dbReference type="NCBI Taxonomy" id="384"/>
    <lineage>
        <taxon>Bacteria</taxon>
        <taxon>Pseudomonadati</taxon>
        <taxon>Pseudomonadota</taxon>
        <taxon>Alphaproteobacteria</taxon>
        <taxon>Hyphomicrobiales</taxon>
        <taxon>Rhizobiaceae</taxon>
        <taxon>Rhizobium/Agrobacterium group</taxon>
        <taxon>Rhizobium</taxon>
    </lineage>
</organism>
<accession>A0A179C0X4</accession>
<proteinExistence type="predicted"/>
<name>A0A179C0X4_RHILE</name>
<gene>
    <name evidence="1" type="ORF">A4U53_36235</name>
</gene>